<dbReference type="Proteomes" id="UP000481861">
    <property type="component" value="Unassembled WGS sequence"/>
</dbReference>
<feature type="domain" description="Cwf19-like C-terminal" evidence="3">
    <location>
        <begin position="308"/>
        <end position="432"/>
    </location>
</feature>
<proteinExistence type="predicted"/>
<sequence length="544" mass="60220">MASKIIVVGDVDGQFPAVFQKLAGLHAKNNFAFALVVGNLFAAPGTETAEDEANVESLINGKIEIPFTVYFALGNSPLPTPVVQKLQSSDDELCHNLIFLGKRTTMKTSEGIRIVALGGQLDPAIIAGASKDKYPPYYTETDAKILRGATTADILVTAQWPAAIHTRSKVDFTAEVQPQSQQCIADLDVVLKPRYHFSTSGTAFYEREPFFHTPSDDIDGLYPVTRFISLASYGNPKKQKWIYAFSLDPTASHPIAPPAGSTACPITLSEKKRSVAESRGSALVYDDGNHGGGRRSHKRRKGERKGPLSVSECFFCLANENIATHLIASIGENSYVTTAKGSLSTASTFPKLGFPCHTLIIPFTHQPTLASIEEEDRHATYAEMQKYRTSMNSMLKSVAGETYGSVTWELSKNSIPHTHWQYLPVPTELVRKGLVEAAFKALAENLHWPSFTKEDVGDGFEEISDLFRVLIWDPKEEEGTQTSLVLRFDESIRFHSQFGREVLAKLLRLDDRIDWRDCGQTQEEEEHDVVSFKKAFAEFDFAAD</sequence>
<dbReference type="Pfam" id="PF04676">
    <property type="entry name" value="CwfJ_C_2"/>
    <property type="match status" value="1"/>
</dbReference>
<comment type="caution">
    <text evidence="4">The sequence shown here is derived from an EMBL/GenBank/DDBJ whole genome shotgun (WGS) entry which is preliminary data.</text>
</comment>
<dbReference type="CDD" id="cd07380">
    <property type="entry name" value="MPP_CWF19_N"/>
    <property type="match status" value="1"/>
</dbReference>
<dbReference type="InterPro" id="IPR036265">
    <property type="entry name" value="HIT-like_sf"/>
</dbReference>
<gene>
    <name evidence="4" type="ORF">BDV95DRAFT_232474</name>
</gene>
<protein>
    <submittedName>
        <fullName evidence="4">CwfJ C-terminus 1-domain-containing protein-like protein</fullName>
    </submittedName>
</protein>
<dbReference type="AlphaFoldDB" id="A0A7C8INH7"/>
<evidence type="ECO:0000313" key="4">
    <source>
        <dbReference type="EMBL" id="KAF2876607.1"/>
    </source>
</evidence>
<feature type="region of interest" description="Disordered" evidence="1">
    <location>
        <begin position="283"/>
        <end position="304"/>
    </location>
</feature>
<evidence type="ECO:0000313" key="5">
    <source>
        <dbReference type="Proteomes" id="UP000481861"/>
    </source>
</evidence>
<dbReference type="SUPFAM" id="SSF54197">
    <property type="entry name" value="HIT-like"/>
    <property type="match status" value="1"/>
</dbReference>
<dbReference type="InterPro" id="IPR006767">
    <property type="entry name" value="Cwf19-like_C_dom-2"/>
</dbReference>
<dbReference type="InterPro" id="IPR006768">
    <property type="entry name" value="Cwf19-like_C_dom-1"/>
</dbReference>
<reference evidence="4 5" key="1">
    <citation type="submission" date="2020-01" db="EMBL/GenBank/DDBJ databases">
        <authorList>
            <consortium name="DOE Joint Genome Institute"/>
            <person name="Haridas S."/>
            <person name="Albert R."/>
            <person name="Binder M."/>
            <person name="Bloem J."/>
            <person name="Labutti K."/>
            <person name="Salamov A."/>
            <person name="Andreopoulos B."/>
            <person name="Baker S.E."/>
            <person name="Barry K."/>
            <person name="Bills G."/>
            <person name="Bluhm B.H."/>
            <person name="Cannon C."/>
            <person name="Castanera R."/>
            <person name="Culley D.E."/>
            <person name="Daum C."/>
            <person name="Ezra D."/>
            <person name="Gonzalez J.B."/>
            <person name="Henrissat B."/>
            <person name="Kuo A."/>
            <person name="Liang C."/>
            <person name="Lipzen A."/>
            <person name="Lutzoni F."/>
            <person name="Magnuson J."/>
            <person name="Mondo S."/>
            <person name="Nolan M."/>
            <person name="Ohm R."/>
            <person name="Pangilinan J."/>
            <person name="Park H.-J.H."/>
            <person name="Ramirez L."/>
            <person name="Alfaro M."/>
            <person name="Sun H."/>
            <person name="Tritt A."/>
            <person name="Yoshinaga Y."/>
            <person name="Zwiers L.-H.L."/>
            <person name="Turgeon B.G."/>
            <person name="Goodwin S.B."/>
            <person name="Spatafora J.W."/>
            <person name="Crous P.W."/>
            <person name="Grigoriev I.V."/>
        </authorList>
    </citation>
    <scope>NUCLEOTIDE SEQUENCE [LARGE SCALE GENOMIC DNA]</scope>
    <source>
        <strain evidence="4 5">CBS 611.86</strain>
    </source>
</reference>
<evidence type="ECO:0000256" key="1">
    <source>
        <dbReference type="SAM" id="MobiDB-lite"/>
    </source>
</evidence>
<dbReference type="Gene3D" id="3.30.428.10">
    <property type="entry name" value="HIT-like"/>
    <property type="match status" value="1"/>
</dbReference>
<dbReference type="InterPro" id="IPR040194">
    <property type="entry name" value="Cwf19-like"/>
</dbReference>
<feature type="domain" description="Cwf19-like protein C-terminal" evidence="2">
    <location>
        <begin position="484"/>
        <end position="541"/>
    </location>
</feature>
<dbReference type="GO" id="GO:0061632">
    <property type="term" value="F:RNA lariat debranching enzyme activator activity"/>
    <property type="evidence" value="ECO:0007669"/>
    <property type="project" value="TreeGrafter"/>
</dbReference>
<dbReference type="PANTHER" id="PTHR12072:SF4">
    <property type="entry name" value="CWF19-LIKE PROTEIN 1"/>
    <property type="match status" value="1"/>
</dbReference>
<feature type="compositionally biased region" description="Basic residues" evidence="1">
    <location>
        <begin position="292"/>
        <end position="303"/>
    </location>
</feature>
<dbReference type="GO" id="GO:0071014">
    <property type="term" value="C:post-mRNA release spliceosomal complex"/>
    <property type="evidence" value="ECO:0007669"/>
    <property type="project" value="TreeGrafter"/>
</dbReference>
<evidence type="ECO:0000259" key="2">
    <source>
        <dbReference type="Pfam" id="PF04676"/>
    </source>
</evidence>
<dbReference type="GO" id="GO:0000398">
    <property type="term" value="P:mRNA splicing, via spliceosome"/>
    <property type="evidence" value="ECO:0007669"/>
    <property type="project" value="TreeGrafter"/>
</dbReference>
<name>A0A7C8INH7_9PLEO</name>
<dbReference type="PANTHER" id="PTHR12072">
    <property type="entry name" value="CWF19, CELL CYCLE CONTROL PROTEIN"/>
    <property type="match status" value="1"/>
</dbReference>
<accession>A0A7C8INH7</accession>
<evidence type="ECO:0000259" key="3">
    <source>
        <dbReference type="Pfam" id="PF04677"/>
    </source>
</evidence>
<dbReference type="EMBL" id="JAADJZ010000003">
    <property type="protein sequence ID" value="KAF2876607.1"/>
    <property type="molecule type" value="Genomic_DNA"/>
</dbReference>
<dbReference type="OrthoDB" id="444325at2759"/>
<organism evidence="4 5">
    <name type="scientific">Massariosphaeria phaeospora</name>
    <dbReference type="NCBI Taxonomy" id="100035"/>
    <lineage>
        <taxon>Eukaryota</taxon>
        <taxon>Fungi</taxon>
        <taxon>Dikarya</taxon>
        <taxon>Ascomycota</taxon>
        <taxon>Pezizomycotina</taxon>
        <taxon>Dothideomycetes</taxon>
        <taxon>Pleosporomycetidae</taxon>
        <taxon>Pleosporales</taxon>
        <taxon>Pleosporales incertae sedis</taxon>
        <taxon>Massariosphaeria</taxon>
    </lineage>
</organism>
<dbReference type="Pfam" id="PF04677">
    <property type="entry name" value="CwfJ_C_1"/>
    <property type="match status" value="1"/>
</dbReference>
<keyword evidence="5" id="KW-1185">Reference proteome</keyword>